<reference evidence="1 2" key="1">
    <citation type="journal article" date="2016" name="Sci. Rep.">
        <title>Metabolic traits of an uncultured archaeal lineage -MSBL1- from brine pools of the Red Sea.</title>
        <authorList>
            <person name="Mwirichia R."/>
            <person name="Alam I."/>
            <person name="Rashid M."/>
            <person name="Vinu M."/>
            <person name="Ba-Alawi W."/>
            <person name="Anthony Kamau A."/>
            <person name="Kamanda Ngugi D."/>
            <person name="Goker M."/>
            <person name="Klenk H.P."/>
            <person name="Bajic V."/>
            <person name="Stingl U."/>
        </authorList>
    </citation>
    <scope>NUCLEOTIDE SEQUENCE [LARGE SCALE GENOMIC DNA]</scope>
    <source>
        <strain evidence="1">SCGC-AAA261O19</strain>
    </source>
</reference>
<sequence>MKVKLHSKLKHKIISYYFSSGWRNVFKSGKFYSLYYVDLFAGDGYCECSDLDEELEGYLPDDLSKRKWEPPFFNLMKFANDSDVSLRCIFNDKETNKIESLVEEIEKKGYSRFLKAWFDGDANIVFKSALDIIRRPNRPSLFFLDPTNHKQLKFSTVEGIANFEDEKTGRKPELIINFMIHSILMSLKRGLKEEDVKSINNFLGTDFDREEILKITKDKSEKTHKSFLRIFLNNLGKLGYHCNWHLIKSVKTQSPIYYLIFATHRDDIQSWYAGVNFRVEKLEEEWVKKNYIIKTMSEAKKEGQRFLHDFSL</sequence>
<dbReference type="PATRIC" id="fig|1698277.3.peg.148"/>
<organism evidence="1 2">
    <name type="scientific">candidate division MSBL1 archaeon SCGC-AAA261O19</name>
    <dbReference type="NCBI Taxonomy" id="1698277"/>
    <lineage>
        <taxon>Archaea</taxon>
        <taxon>Methanobacteriati</taxon>
        <taxon>Methanobacteriota</taxon>
        <taxon>candidate division MSBL1</taxon>
    </lineage>
</organism>
<comment type="caution">
    <text evidence="1">The sequence shown here is derived from an EMBL/GenBank/DDBJ whole genome shotgun (WGS) entry which is preliminary data.</text>
</comment>
<protein>
    <recommendedName>
        <fullName evidence="3">Three-Cys-motif partner protein TcmP</fullName>
    </recommendedName>
</protein>
<dbReference type="EMBL" id="LHYB01000014">
    <property type="protein sequence ID" value="KXB04738.1"/>
    <property type="molecule type" value="Genomic_DNA"/>
</dbReference>
<name>A0A133VE57_9EURY</name>
<accession>A0A133VE57</accession>
<evidence type="ECO:0000313" key="1">
    <source>
        <dbReference type="EMBL" id="KXB04738.1"/>
    </source>
</evidence>
<evidence type="ECO:0000313" key="2">
    <source>
        <dbReference type="Proteomes" id="UP000070076"/>
    </source>
</evidence>
<dbReference type="Proteomes" id="UP000070076">
    <property type="component" value="Unassembled WGS sequence"/>
</dbReference>
<keyword evidence="2" id="KW-1185">Reference proteome</keyword>
<dbReference type="AlphaFoldDB" id="A0A133VE57"/>
<dbReference type="InterPro" id="IPR031009">
    <property type="entry name" value="Tcm_partner"/>
</dbReference>
<proteinExistence type="predicted"/>
<gene>
    <name evidence="1" type="ORF">AKJ48_01600</name>
</gene>
<evidence type="ECO:0008006" key="3">
    <source>
        <dbReference type="Google" id="ProtNLM"/>
    </source>
</evidence>
<dbReference type="NCBIfam" id="TIGR04474">
    <property type="entry name" value="tcm_partner"/>
    <property type="match status" value="1"/>
</dbReference>